<dbReference type="AlphaFoldDB" id="A0A9P8TGY8"/>
<sequence length="161" mass="16697">MDCLDGIPLVSFPSATPLSKFVDLRFFLDIGGHSFQISSISCPVYKTLVHVAFFQVQQVPFAPQLAAAPAILEKGAREEALAGEGKMEKTIHCSTLCLPVEQDTAVALEVGEQVEQIGLDTAAGSTVDTAAAEGNTVGTVAQAGPVAGLAELPAVGQKCLE</sequence>
<evidence type="ECO:0000313" key="2">
    <source>
        <dbReference type="Proteomes" id="UP000788993"/>
    </source>
</evidence>
<name>A0A9P8TGY8_9ASCO</name>
<proteinExistence type="predicted"/>
<accession>A0A9P8TGY8</accession>
<dbReference type="Proteomes" id="UP000788993">
    <property type="component" value="Unassembled WGS sequence"/>
</dbReference>
<keyword evidence="2" id="KW-1185">Reference proteome</keyword>
<organism evidence="1 2">
    <name type="scientific">Ogataea polymorpha</name>
    <dbReference type="NCBI Taxonomy" id="460523"/>
    <lineage>
        <taxon>Eukaryota</taxon>
        <taxon>Fungi</taxon>
        <taxon>Dikarya</taxon>
        <taxon>Ascomycota</taxon>
        <taxon>Saccharomycotina</taxon>
        <taxon>Pichiomycetes</taxon>
        <taxon>Pichiales</taxon>
        <taxon>Pichiaceae</taxon>
        <taxon>Ogataea</taxon>
    </lineage>
</organism>
<protein>
    <submittedName>
        <fullName evidence="1">Uncharacterized protein</fullName>
    </submittedName>
</protein>
<reference evidence="1" key="2">
    <citation type="submission" date="2021-01" db="EMBL/GenBank/DDBJ databases">
        <authorList>
            <person name="Schikora-Tamarit M.A."/>
        </authorList>
    </citation>
    <scope>NUCLEOTIDE SEQUENCE</scope>
    <source>
        <strain evidence="1">NCAIM Y.01608</strain>
    </source>
</reference>
<evidence type="ECO:0000313" key="1">
    <source>
        <dbReference type="EMBL" id="KAH3677991.1"/>
    </source>
</evidence>
<gene>
    <name evidence="1" type="ORF">OGATHE_000646</name>
</gene>
<comment type="caution">
    <text evidence="1">The sequence shown here is derived from an EMBL/GenBank/DDBJ whole genome shotgun (WGS) entry which is preliminary data.</text>
</comment>
<reference evidence="1" key="1">
    <citation type="journal article" date="2021" name="Open Biol.">
        <title>Shared evolutionary footprints suggest mitochondrial oxidative damage underlies multiple complex I losses in fungi.</title>
        <authorList>
            <person name="Schikora-Tamarit M.A."/>
            <person name="Marcet-Houben M."/>
            <person name="Nosek J."/>
            <person name="Gabaldon T."/>
        </authorList>
    </citation>
    <scope>NUCLEOTIDE SEQUENCE</scope>
    <source>
        <strain evidence="1">NCAIM Y.01608</strain>
    </source>
</reference>
<dbReference type="EMBL" id="JAEUBD010000095">
    <property type="protein sequence ID" value="KAH3677991.1"/>
    <property type="molecule type" value="Genomic_DNA"/>
</dbReference>